<reference evidence="3" key="1">
    <citation type="journal article" date="2010" name="Nat. Biotechnol.">
        <title>Draft genome sequence of the oilseed species Ricinus communis.</title>
        <authorList>
            <person name="Chan A.P."/>
            <person name="Crabtree J."/>
            <person name="Zhao Q."/>
            <person name="Lorenzi H."/>
            <person name="Orvis J."/>
            <person name="Puiu D."/>
            <person name="Melake-Berhan A."/>
            <person name="Jones K.M."/>
            <person name="Redman J."/>
            <person name="Chen G."/>
            <person name="Cahoon E.B."/>
            <person name="Gedil M."/>
            <person name="Stanke M."/>
            <person name="Haas B.J."/>
            <person name="Wortman J.R."/>
            <person name="Fraser-Liggett C.M."/>
            <person name="Ravel J."/>
            <person name="Rabinowicz P.D."/>
        </authorList>
    </citation>
    <scope>NUCLEOTIDE SEQUENCE [LARGE SCALE GENOMIC DNA]</scope>
    <source>
        <strain evidence="3">cv. Hale</strain>
    </source>
</reference>
<proteinExistence type="predicted"/>
<dbReference type="EMBL" id="EQ980176">
    <property type="protein sequence ID" value="EEF25244.1"/>
    <property type="molecule type" value="Genomic_DNA"/>
</dbReference>
<evidence type="ECO:0000313" key="2">
    <source>
        <dbReference type="EMBL" id="EEF25244.1"/>
    </source>
</evidence>
<name>B9TFW8_RICCO</name>
<feature type="compositionally biased region" description="Basic and acidic residues" evidence="1">
    <location>
        <begin position="1"/>
        <end position="13"/>
    </location>
</feature>
<dbReference type="InParanoid" id="B9TFW8"/>
<gene>
    <name evidence="2" type="ORF">RCOM_1932770</name>
</gene>
<evidence type="ECO:0000313" key="3">
    <source>
        <dbReference type="Proteomes" id="UP000008311"/>
    </source>
</evidence>
<organism evidence="2 3">
    <name type="scientific">Ricinus communis</name>
    <name type="common">Castor bean</name>
    <dbReference type="NCBI Taxonomy" id="3988"/>
    <lineage>
        <taxon>Eukaryota</taxon>
        <taxon>Viridiplantae</taxon>
        <taxon>Streptophyta</taxon>
        <taxon>Embryophyta</taxon>
        <taxon>Tracheophyta</taxon>
        <taxon>Spermatophyta</taxon>
        <taxon>Magnoliopsida</taxon>
        <taxon>eudicotyledons</taxon>
        <taxon>Gunneridae</taxon>
        <taxon>Pentapetalae</taxon>
        <taxon>rosids</taxon>
        <taxon>fabids</taxon>
        <taxon>Malpighiales</taxon>
        <taxon>Euphorbiaceae</taxon>
        <taxon>Acalyphoideae</taxon>
        <taxon>Acalypheae</taxon>
        <taxon>Ricinus</taxon>
    </lineage>
</organism>
<protein>
    <submittedName>
        <fullName evidence="2">Uncharacterized protein</fullName>
    </submittedName>
</protein>
<evidence type="ECO:0000256" key="1">
    <source>
        <dbReference type="SAM" id="MobiDB-lite"/>
    </source>
</evidence>
<keyword evidence="3" id="KW-1185">Reference proteome</keyword>
<accession>B9TFW8</accession>
<feature type="compositionally biased region" description="Basic and acidic residues" evidence="1">
    <location>
        <begin position="29"/>
        <end position="56"/>
    </location>
</feature>
<sequence length="56" mass="6776">MQRLARDQHDRQRDRRFHRWRAQCQPAERGAREREAVRGGERSDRPHQLAAEADQK</sequence>
<dbReference type="Proteomes" id="UP000008311">
    <property type="component" value="Unassembled WGS sequence"/>
</dbReference>
<dbReference type="AlphaFoldDB" id="B9TFW8"/>
<feature type="region of interest" description="Disordered" evidence="1">
    <location>
        <begin position="1"/>
        <end position="56"/>
    </location>
</feature>